<name>A0A1Z4M2L2_9CYAN</name>
<keyword evidence="3" id="KW-1185">Reference proteome</keyword>
<organism evidence="2 3">
    <name type="scientific">Calothrix parasitica NIES-267</name>
    <dbReference type="NCBI Taxonomy" id="1973488"/>
    <lineage>
        <taxon>Bacteria</taxon>
        <taxon>Bacillati</taxon>
        <taxon>Cyanobacteriota</taxon>
        <taxon>Cyanophyceae</taxon>
        <taxon>Nostocales</taxon>
        <taxon>Calotrichaceae</taxon>
        <taxon>Calothrix</taxon>
    </lineage>
</organism>
<reference evidence="2 3" key="1">
    <citation type="submission" date="2017-06" db="EMBL/GenBank/DDBJ databases">
        <title>Genome sequencing of cyanobaciteial culture collection at National Institute for Environmental Studies (NIES).</title>
        <authorList>
            <person name="Hirose Y."/>
            <person name="Shimura Y."/>
            <person name="Fujisawa T."/>
            <person name="Nakamura Y."/>
            <person name="Kawachi M."/>
        </authorList>
    </citation>
    <scope>NUCLEOTIDE SEQUENCE [LARGE SCALE GENOMIC DNA]</scope>
    <source>
        <strain evidence="2 3">NIES-267</strain>
        <plasmid evidence="3">Plasmid1 dna</plasmid>
    </source>
</reference>
<dbReference type="EMBL" id="AP018228">
    <property type="protein sequence ID" value="BAY87707.1"/>
    <property type="molecule type" value="Genomic_DNA"/>
</dbReference>
<geneLocation type="plasmid" evidence="3">
    <name>Plasmid1 dna</name>
</geneLocation>
<evidence type="ECO:0000313" key="3">
    <source>
        <dbReference type="Proteomes" id="UP000218418"/>
    </source>
</evidence>
<keyword evidence="1" id="KW-1133">Transmembrane helix</keyword>
<accession>A0A1Z4M2L2</accession>
<keyword evidence="1" id="KW-0472">Membrane</keyword>
<proteinExistence type="predicted"/>
<dbReference type="Proteomes" id="UP000218418">
    <property type="component" value="Plasmid plasmid1"/>
</dbReference>
<keyword evidence="1" id="KW-0812">Transmembrane</keyword>
<gene>
    <name evidence="2" type="ORF">NIES267_72310</name>
</gene>
<dbReference type="AlphaFoldDB" id="A0A1Z4M2L2"/>
<evidence type="ECO:0000313" key="2">
    <source>
        <dbReference type="EMBL" id="BAY87707.1"/>
    </source>
</evidence>
<feature type="transmembrane region" description="Helical" evidence="1">
    <location>
        <begin position="41"/>
        <end position="62"/>
    </location>
</feature>
<protein>
    <submittedName>
        <fullName evidence="2">Uncharacterized protein</fullName>
    </submittedName>
</protein>
<keyword evidence="2" id="KW-0614">Plasmid</keyword>
<evidence type="ECO:0000256" key="1">
    <source>
        <dbReference type="SAM" id="Phobius"/>
    </source>
</evidence>
<sequence>MKKNQFRILLTLLLILIEIILGVFKDVIVETLPGKEFLDKYNIDIVTILTVLFALVILLMVVEFFQEKEEHKLNYSKRTFLLNIIATPALLSPLA</sequence>